<dbReference type="InterPro" id="IPR051600">
    <property type="entry name" value="Beta-PGM-like"/>
</dbReference>
<dbReference type="EMBL" id="FWXR01000020">
    <property type="protein sequence ID" value="SMD03679.1"/>
    <property type="molecule type" value="Genomic_DNA"/>
</dbReference>
<dbReference type="InterPro" id="IPR006439">
    <property type="entry name" value="HAD-SF_hydro_IA"/>
</dbReference>
<dbReference type="STRING" id="937218.SAMN06297251_12013"/>
<gene>
    <name evidence="6" type="ORF">SAMN06297251_12013</name>
</gene>
<dbReference type="Gene3D" id="1.10.150.240">
    <property type="entry name" value="Putative phosphatase, domain 2"/>
    <property type="match status" value="1"/>
</dbReference>
<name>A0A1W2E1P3_9HYPH</name>
<dbReference type="InterPro" id="IPR041492">
    <property type="entry name" value="HAD_2"/>
</dbReference>
<evidence type="ECO:0000256" key="1">
    <source>
        <dbReference type="ARBA" id="ARBA00001946"/>
    </source>
</evidence>
<dbReference type="SFLD" id="SFLDG01135">
    <property type="entry name" value="C1.5.6:_HAD__Beta-PGM__Phospha"/>
    <property type="match status" value="1"/>
</dbReference>
<keyword evidence="5" id="KW-0119">Carbohydrate metabolism</keyword>
<reference evidence="6 7" key="1">
    <citation type="submission" date="2017-04" db="EMBL/GenBank/DDBJ databases">
        <authorList>
            <person name="Afonso C.L."/>
            <person name="Miller P.J."/>
            <person name="Scott M.A."/>
            <person name="Spackman E."/>
            <person name="Goraichik I."/>
            <person name="Dimitrov K.M."/>
            <person name="Suarez D.L."/>
            <person name="Swayne D.E."/>
        </authorList>
    </citation>
    <scope>NUCLEOTIDE SEQUENCE [LARGE SCALE GENOMIC DNA]</scope>
    <source>
        <strain evidence="6 7">CGMCC 1.10972</strain>
    </source>
</reference>
<dbReference type="PANTHER" id="PTHR46193">
    <property type="entry name" value="6-PHOSPHOGLUCONATE PHOSPHATASE"/>
    <property type="match status" value="1"/>
</dbReference>
<dbReference type="InterPro" id="IPR036412">
    <property type="entry name" value="HAD-like_sf"/>
</dbReference>
<evidence type="ECO:0000256" key="2">
    <source>
        <dbReference type="ARBA" id="ARBA00006171"/>
    </source>
</evidence>
<sequence length="229" mass="24573">MAPFCLLFDLDGTLIDSDPVHFAAFNEVLSEHGRSIDLETYRMKIMGAANPTIAAALFPDKTEEEGLAIVDRKEALFRERVSELEPTPGIEALIEWSDREGVLRAIVTNAPRANAEQMLEGSGLKRHFSTIVIGVELERGKPDPLPYETGLKLLGGSASHAMAFEDSLSGVKSASAAGLTTVGLRTSLEDEHLTGAGADLVVSDFRDPQLLSRLEERLAAARGNTGVSA</sequence>
<dbReference type="SUPFAM" id="SSF56784">
    <property type="entry name" value="HAD-like"/>
    <property type="match status" value="1"/>
</dbReference>
<dbReference type="Gene3D" id="3.40.50.1000">
    <property type="entry name" value="HAD superfamily/HAD-like"/>
    <property type="match status" value="1"/>
</dbReference>
<evidence type="ECO:0000256" key="5">
    <source>
        <dbReference type="ARBA" id="ARBA00023277"/>
    </source>
</evidence>
<dbReference type="RefSeq" id="WP_084411832.1">
    <property type="nucleotide sequence ID" value="NZ_FWXR01000020.1"/>
</dbReference>
<evidence type="ECO:0000256" key="3">
    <source>
        <dbReference type="ARBA" id="ARBA00022723"/>
    </source>
</evidence>
<organism evidence="6 7">
    <name type="scientific">Fulvimarina manganoxydans</name>
    <dbReference type="NCBI Taxonomy" id="937218"/>
    <lineage>
        <taxon>Bacteria</taxon>
        <taxon>Pseudomonadati</taxon>
        <taxon>Pseudomonadota</taxon>
        <taxon>Alphaproteobacteria</taxon>
        <taxon>Hyphomicrobiales</taxon>
        <taxon>Aurantimonadaceae</taxon>
        <taxon>Fulvimarina</taxon>
    </lineage>
</organism>
<comment type="cofactor">
    <cofactor evidence="1">
        <name>Mg(2+)</name>
        <dbReference type="ChEBI" id="CHEBI:18420"/>
    </cofactor>
</comment>
<accession>A0A1W2E1P3</accession>
<evidence type="ECO:0000313" key="7">
    <source>
        <dbReference type="Proteomes" id="UP000192656"/>
    </source>
</evidence>
<dbReference type="Pfam" id="PF13419">
    <property type="entry name" value="HAD_2"/>
    <property type="match status" value="1"/>
</dbReference>
<dbReference type="AlphaFoldDB" id="A0A1W2E1P3"/>
<comment type="similarity">
    <text evidence="2">Belongs to the HAD-like hydrolase superfamily. CbbY/CbbZ/Gph/YieH family.</text>
</comment>
<dbReference type="NCBIfam" id="TIGR01509">
    <property type="entry name" value="HAD-SF-IA-v3"/>
    <property type="match status" value="1"/>
</dbReference>
<dbReference type="SFLD" id="SFLDS00003">
    <property type="entry name" value="Haloacid_Dehalogenase"/>
    <property type="match status" value="1"/>
</dbReference>
<dbReference type="InterPro" id="IPR023198">
    <property type="entry name" value="PGP-like_dom2"/>
</dbReference>
<keyword evidence="4" id="KW-0460">Magnesium</keyword>
<dbReference type="OrthoDB" id="7989657at2"/>
<protein>
    <submittedName>
        <fullName evidence="6">Beta-phosphoglucomutase</fullName>
    </submittedName>
</protein>
<dbReference type="InterPro" id="IPR023214">
    <property type="entry name" value="HAD_sf"/>
</dbReference>
<keyword evidence="7" id="KW-1185">Reference proteome</keyword>
<dbReference type="GO" id="GO:0003824">
    <property type="term" value="F:catalytic activity"/>
    <property type="evidence" value="ECO:0007669"/>
    <property type="project" value="UniProtKB-ARBA"/>
</dbReference>
<dbReference type="GO" id="GO:0046872">
    <property type="term" value="F:metal ion binding"/>
    <property type="evidence" value="ECO:0007669"/>
    <property type="project" value="UniProtKB-KW"/>
</dbReference>
<dbReference type="PANTHER" id="PTHR46193:SF18">
    <property type="entry name" value="HEXITOL PHOSPHATASE B"/>
    <property type="match status" value="1"/>
</dbReference>
<keyword evidence="3" id="KW-0479">Metal-binding</keyword>
<evidence type="ECO:0000256" key="4">
    <source>
        <dbReference type="ARBA" id="ARBA00022842"/>
    </source>
</evidence>
<proteinExistence type="inferred from homology"/>
<dbReference type="SFLD" id="SFLDG01129">
    <property type="entry name" value="C1.5:_HAD__Beta-PGM__Phosphata"/>
    <property type="match status" value="1"/>
</dbReference>
<evidence type="ECO:0000313" key="6">
    <source>
        <dbReference type="EMBL" id="SMD03679.1"/>
    </source>
</evidence>
<dbReference type="Proteomes" id="UP000192656">
    <property type="component" value="Unassembled WGS sequence"/>
</dbReference>